<dbReference type="VEuPathDB" id="TrichDB:TVAGG3_0038110"/>
<reference evidence="2" key="1">
    <citation type="submission" date="2006-10" db="EMBL/GenBank/DDBJ databases">
        <authorList>
            <person name="Amadeo P."/>
            <person name="Zhao Q."/>
            <person name="Wortman J."/>
            <person name="Fraser-Liggett C."/>
            <person name="Carlton J."/>
        </authorList>
    </citation>
    <scope>NUCLEOTIDE SEQUENCE</scope>
    <source>
        <strain evidence="2">G3</strain>
    </source>
</reference>
<proteinExistence type="predicted"/>
<feature type="region of interest" description="Disordered" evidence="1">
    <location>
        <begin position="226"/>
        <end position="251"/>
    </location>
</feature>
<dbReference type="SUPFAM" id="SSF52833">
    <property type="entry name" value="Thioredoxin-like"/>
    <property type="match status" value="1"/>
</dbReference>
<dbReference type="VEuPathDB" id="TrichDB:TVAG_040350"/>
<sequence>MNSDRFDKLVQEEKRKLVVGCFIWNKDKDSNFVKSYLQLEKKSEFSNCVFALIPIDTSPDCIKKYIVFLSPTVIIYLKGEEKDRHFGADFDKLLKLLNKNQPSDFQGKAHTIEVEGNDEDYLQKMVLQAQKNATMVKAASTPVRPATVVEEKKEIPAPVPVKRKIPKLDPKRRSDVRGDIIFLEMLQSEEMIDKLLDYLEKIGKIDLNIDEIQLICNEINSGAFEIPDNVEEKDEKQQESQNQESNISKPELPAKKKLNGIQRQIVEFLSTFEVAEDVSFRITKDYREYDESKILESLNFYQECESKIAEKNKELLECFYLLSDYIPISDSFNYINDGKLANLQAVKDYIISCSSENSNLPQIPGNIKSSFNQRSPEEIEREKWEAEQALREAEQKRRERDEQLRRYAEIKAKIQNQRKTTNSISQPTTYTPTVAPKPAPKPSGNGSKCKVALHLDGKAFTYLMWTNDTVQALFEKLKNDYPDSAGKEIVIMHAANGNVVEYQISDTLGQLGVSGLTKFKIELKEPQPEI</sequence>
<dbReference type="SMR" id="A2F1T0"/>
<feature type="compositionally biased region" description="Polar residues" evidence="1">
    <location>
        <begin position="415"/>
        <end position="426"/>
    </location>
</feature>
<accession>A2F1T0</accession>
<reference evidence="2" key="2">
    <citation type="journal article" date="2007" name="Science">
        <title>Draft genome sequence of the sexually transmitted pathogen Trichomonas vaginalis.</title>
        <authorList>
            <person name="Carlton J.M."/>
            <person name="Hirt R.P."/>
            <person name="Silva J.C."/>
            <person name="Delcher A.L."/>
            <person name="Schatz M."/>
            <person name="Zhao Q."/>
            <person name="Wortman J.R."/>
            <person name="Bidwell S.L."/>
            <person name="Alsmark U.C.M."/>
            <person name="Besteiro S."/>
            <person name="Sicheritz-Ponten T."/>
            <person name="Noel C.J."/>
            <person name="Dacks J.B."/>
            <person name="Foster P.G."/>
            <person name="Simillion C."/>
            <person name="Van de Peer Y."/>
            <person name="Miranda-Saavedra D."/>
            <person name="Barton G.J."/>
            <person name="Westrop G.D."/>
            <person name="Mueller S."/>
            <person name="Dessi D."/>
            <person name="Fiori P.L."/>
            <person name="Ren Q."/>
            <person name="Paulsen I."/>
            <person name="Zhang H."/>
            <person name="Bastida-Corcuera F.D."/>
            <person name="Simoes-Barbosa A."/>
            <person name="Brown M.T."/>
            <person name="Hayes R.D."/>
            <person name="Mukherjee M."/>
            <person name="Okumura C.Y."/>
            <person name="Schneider R."/>
            <person name="Smith A.J."/>
            <person name="Vanacova S."/>
            <person name="Villalvazo M."/>
            <person name="Haas B.J."/>
            <person name="Pertea M."/>
            <person name="Feldblyum T.V."/>
            <person name="Utterback T.R."/>
            <person name="Shu C.L."/>
            <person name="Osoegawa K."/>
            <person name="de Jong P.J."/>
            <person name="Hrdy I."/>
            <person name="Horvathova L."/>
            <person name="Zubacova Z."/>
            <person name="Dolezal P."/>
            <person name="Malik S.B."/>
            <person name="Logsdon J.M. Jr."/>
            <person name="Henze K."/>
            <person name="Gupta A."/>
            <person name="Wang C.C."/>
            <person name="Dunne R.L."/>
            <person name="Upcroft J.A."/>
            <person name="Upcroft P."/>
            <person name="White O."/>
            <person name="Salzberg S.L."/>
            <person name="Tang P."/>
            <person name="Chiu C.-H."/>
            <person name="Lee Y.-S."/>
            <person name="Embley T.M."/>
            <person name="Coombs G.H."/>
            <person name="Mottram J.C."/>
            <person name="Tachezy J."/>
            <person name="Fraser-Liggett C.M."/>
            <person name="Johnson P.J."/>
        </authorList>
    </citation>
    <scope>NUCLEOTIDE SEQUENCE [LARGE SCALE GENOMIC DNA]</scope>
    <source>
        <strain evidence="2">G3</strain>
    </source>
</reference>
<dbReference type="RefSeq" id="XP_001313982.1">
    <property type="nucleotide sequence ID" value="XM_001313977.1"/>
</dbReference>
<feature type="region of interest" description="Disordered" evidence="1">
    <location>
        <begin position="415"/>
        <end position="448"/>
    </location>
</feature>
<dbReference type="InParanoid" id="A2F1T0"/>
<evidence type="ECO:0008006" key="4">
    <source>
        <dbReference type="Google" id="ProtNLM"/>
    </source>
</evidence>
<dbReference type="EMBL" id="DS113577">
    <property type="protein sequence ID" value="EAY01130.1"/>
    <property type="molecule type" value="Genomic_DNA"/>
</dbReference>
<protein>
    <recommendedName>
        <fullName evidence="4">UBX domain-containing protein</fullName>
    </recommendedName>
</protein>
<dbReference type="Proteomes" id="UP000001542">
    <property type="component" value="Unassembled WGS sequence"/>
</dbReference>
<evidence type="ECO:0000313" key="3">
    <source>
        <dbReference type="Proteomes" id="UP000001542"/>
    </source>
</evidence>
<name>A2F1T0_TRIV3</name>
<evidence type="ECO:0000256" key="1">
    <source>
        <dbReference type="SAM" id="MobiDB-lite"/>
    </source>
</evidence>
<dbReference type="Gene3D" id="3.40.30.10">
    <property type="entry name" value="Glutaredoxin"/>
    <property type="match status" value="1"/>
</dbReference>
<dbReference type="KEGG" id="tva:4758953"/>
<organism evidence="2 3">
    <name type="scientific">Trichomonas vaginalis (strain ATCC PRA-98 / G3)</name>
    <dbReference type="NCBI Taxonomy" id="412133"/>
    <lineage>
        <taxon>Eukaryota</taxon>
        <taxon>Metamonada</taxon>
        <taxon>Parabasalia</taxon>
        <taxon>Trichomonadida</taxon>
        <taxon>Trichomonadidae</taxon>
        <taxon>Trichomonas</taxon>
    </lineage>
</organism>
<evidence type="ECO:0000313" key="2">
    <source>
        <dbReference type="EMBL" id="EAY01130.1"/>
    </source>
</evidence>
<keyword evidence="3" id="KW-1185">Reference proteome</keyword>
<gene>
    <name evidence="2" type="ORF">TVAG_040350</name>
</gene>
<dbReference type="InterPro" id="IPR036249">
    <property type="entry name" value="Thioredoxin-like_sf"/>
</dbReference>
<dbReference type="AlphaFoldDB" id="A2F1T0"/>